<dbReference type="EMBL" id="QXGF01000009">
    <property type="protein sequence ID" value="KAE8949977.1"/>
    <property type="molecule type" value="Genomic_DNA"/>
</dbReference>
<evidence type="ECO:0000256" key="2">
    <source>
        <dbReference type="SAM" id="MobiDB-lite"/>
    </source>
</evidence>
<feature type="region of interest" description="Disordered" evidence="2">
    <location>
        <begin position="43"/>
        <end position="76"/>
    </location>
</feature>
<evidence type="ECO:0000313" key="4">
    <source>
        <dbReference type="EMBL" id="KAE9031165.1"/>
    </source>
</evidence>
<dbReference type="Proteomes" id="UP000437068">
    <property type="component" value="Unassembled WGS sequence"/>
</dbReference>
<dbReference type="Proteomes" id="UP000460718">
    <property type="component" value="Unassembled WGS sequence"/>
</dbReference>
<protein>
    <submittedName>
        <fullName evidence="4">Uncharacterized protein</fullName>
    </submittedName>
</protein>
<evidence type="ECO:0000313" key="8">
    <source>
        <dbReference type="Proteomes" id="UP000460718"/>
    </source>
</evidence>
<evidence type="ECO:0000313" key="5">
    <source>
        <dbReference type="EMBL" id="KAE9330423.1"/>
    </source>
</evidence>
<dbReference type="Proteomes" id="UP000429523">
    <property type="component" value="Unassembled WGS sequence"/>
</dbReference>
<proteinExistence type="predicted"/>
<dbReference type="EMBL" id="QXFW01000005">
    <property type="protein sequence ID" value="KAE9031165.1"/>
    <property type="molecule type" value="Genomic_DNA"/>
</dbReference>
<feature type="coiled-coil region" evidence="1">
    <location>
        <begin position="76"/>
        <end position="103"/>
    </location>
</feature>
<evidence type="ECO:0000313" key="7">
    <source>
        <dbReference type="Proteomes" id="UP000437068"/>
    </source>
</evidence>
<reference evidence="4 8" key="1">
    <citation type="submission" date="2018-09" db="EMBL/GenBank/DDBJ databases">
        <title>Genomic investigation of the strawberry pathogen Phytophthora fragariae indicates pathogenicity is determined by transcriptional variation in three key races.</title>
        <authorList>
            <person name="Adams T.M."/>
            <person name="Armitage A.D."/>
            <person name="Sobczyk M.K."/>
            <person name="Bates H.J."/>
            <person name="Dunwell J.M."/>
            <person name="Nellist C.F."/>
            <person name="Harrison R.J."/>
        </authorList>
    </citation>
    <scope>NUCLEOTIDE SEQUENCE [LARGE SCALE GENOMIC DNA]</scope>
    <source>
        <strain evidence="5 7">A4</strain>
        <strain evidence="3 6">NOV-9</strain>
        <strain evidence="4 8">SCRP245</strain>
    </source>
</reference>
<evidence type="ECO:0000313" key="6">
    <source>
        <dbReference type="Proteomes" id="UP000429523"/>
    </source>
</evidence>
<feature type="compositionally biased region" description="Low complexity" evidence="2">
    <location>
        <begin position="49"/>
        <end position="76"/>
    </location>
</feature>
<dbReference type="AlphaFoldDB" id="A0A6A3MPI6"/>
<gene>
    <name evidence="5" type="ORF">PF001_g396</name>
    <name evidence="3" type="ORF">PF009_g478</name>
    <name evidence="4" type="ORF">PF011_g256</name>
</gene>
<name>A0A6A3MPI6_9STRA</name>
<keyword evidence="1" id="KW-0175">Coiled coil</keyword>
<accession>A0A6A3MPI6</accession>
<comment type="caution">
    <text evidence="4">The sequence shown here is derived from an EMBL/GenBank/DDBJ whole genome shotgun (WGS) entry which is preliminary data.</text>
</comment>
<evidence type="ECO:0000256" key="1">
    <source>
        <dbReference type="SAM" id="Coils"/>
    </source>
</evidence>
<dbReference type="EMBL" id="QXGE01000007">
    <property type="protein sequence ID" value="KAE9330423.1"/>
    <property type="molecule type" value="Genomic_DNA"/>
</dbReference>
<organism evidence="4 8">
    <name type="scientific">Phytophthora fragariae</name>
    <dbReference type="NCBI Taxonomy" id="53985"/>
    <lineage>
        <taxon>Eukaryota</taxon>
        <taxon>Sar</taxon>
        <taxon>Stramenopiles</taxon>
        <taxon>Oomycota</taxon>
        <taxon>Peronosporomycetes</taxon>
        <taxon>Peronosporales</taxon>
        <taxon>Peronosporaceae</taxon>
        <taxon>Phytophthora</taxon>
    </lineage>
</organism>
<sequence length="120" mass="12597">MPFTPPSDGPFLLYLKESEAQTTEVTLEAIWLKLAETKARCVGGGGARGCEQGSDSDGVSQQSAQVEVQAQQSAAVPALEEKKRELASELQAATAKLEASSTEAGDVLSVLRSEKSAIMV</sequence>
<evidence type="ECO:0000313" key="3">
    <source>
        <dbReference type="EMBL" id="KAE8949977.1"/>
    </source>
</evidence>